<dbReference type="Proteomes" id="UP001381693">
    <property type="component" value="Unassembled WGS sequence"/>
</dbReference>
<evidence type="ECO:0000256" key="1">
    <source>
        <dbReference type="SAM" id="MobiDB-lite"/>
    </source>
</evidence>
<keyword evidence="3" id="KW-1185">Reference proteome</keyword>
<proteinExistence type="predicted"/>
<accession>A0AAN8WPV4</accession>
<evidence type="ECO:0000313" key="3">
    <source>
        <dbReference type="Proteomes" id="UP001381693"/>
    </source>
</evidence>
<dbReference type="EMBL" id="JAXCGZ010018991">
    <property type="protein sequence ID" value="KAK7066868.1"/>
    <property type="molecule type" value="Genomic_DNA"/>
</dbReference>
<protein>
    <submittedName>
        <fullName evidence="2">Uncharacterized protein</fullName>
    </submittedName>
</protein>
<gene>
    <name evidence="2" type="ORF">SK128_001644</name>
</gene>
<reference evidence="2 3" key="1">
    <citation type="submission" date="2023-11" db="EMBL/GenBank/DDBJ databases">
        <title>Halocaridina rubra genome assembly.</title>
        <authorList>
            <person name="Smith C."/>
        </authorList>
    </citation>
    <scope>NUCLEOTIDE SEQUENCE [LARGE SCALE GENOMIC DNA]</scope>
    <source>
        <strain evidence="2">EP-1</strain>
        <tissue evidence="2">Whole</tissue>
    </source>
</reference>
<feature type="region of interest" description="Disordered" evidence="1">
    <location>
        <begin position="24"/>
        <end position="44"/>
    </location>
</feature>
<dbReference type="AlphaFoldDB" id="A0AAN8WPV4"/>
<comment type="caution">
    <text evidence="2">The sequence shown here is derived from an EMBL/GenBank/DDBJ whole genome shotgun (WGS) entry which is preliminary data.</text>
</comment>
<sequence length="83" mass="9659">MTTLVDQPTVVRFREAATQDRNLRDLRKENPSGEGRVTFPRCRDPWSRRSEKSVREALTQGSNPGKVFNQWPRVYCRKSHLSA</sequence>
<evidence type="ECO:0000313" key="2">
    <source>
        <dbReference type="EMBL" id="KAK7066868.1"/>
    </source>
</evidence>
<name>A0AAN8WPV4_HALRR</name>
<organism evidence="2 3">
    <name type="scientific">Halocaridina rubra</name>
    <name type="common">Hawaiian red shrimp</name>
    <dbReference type="NCBI Taxonomy" id="373956"/>
    <lineage>
        <taxon>Eukaryota</taxon>
        <taxon>Metazoa</taxon>
        <taxon>Ecdysozoa</taxon>
        <taxon>Arthropoda</taxon>
        <taxon>Crustacea</taxon>
        <taxon>Multicrustacea</taxon>
        <taxon>Malacostraca</taxon>
        <taxon>Eumalacostraca</taxon>
        <taxon>Eucarida</taxon>
        <taxon>Decapoda</taxon>
        <taxon>Pleocyemata</taxon>
        <taxon>Caridea</taxon>
        <taxon>Atyoidea</taxon>
        <taxon>Atyidae</taxon>
        <taxon>Halocaridina</taxon>
    </lineage>
</organism>